<feature type="binding site" evidence="2">
    <location>
        <position position="63"/>
    </location>
    <ligand>
        <name>Fe cation</name>
        <dbReference type="ChEBI" id="CHEBI:24875"/>
    </ligand>
</feature>
<dbReference type="GO" id="GO:0046872">
    <property type="term" value="F:metal ion binding"/>
    <property type="evidence" value="ECO:0007669"/>
    <property type="project" value="UniProtKB-KW"/>
</dbReference>
<feature type="binding site" evidence="1">
    <location>
        <position position="74"/>
    </location>
    <ligand>
        <name>Zn(2+)</name>
        <dbReference type="ChEBI" id="CHEBI:29105"/>
    </ligand>
</feature>
<sequence>MQLLNAAPTALSHNEIELALGAPAIDRVTLYRVLDWLVESGLAHRNTDVHRVFRFSASVAGEHTTHIHFRCEHCGGVFCLDAAPPAAPSLPAGFLLSRMDFDLRGRCAHCTGKKQ</sequence>
<dbReference type="InterPro" id="IPR002481">
    <property type="entry name" value="FUR"/>
</dbReference>
<dbReference type="GO" id="GO:0003700">
    <property type="term" value="F:DNA-binding transcription factor activity"/>
    <property type="evidence" value="ECO:0007669"/>
    <property type="project" value="InterPro"/>
</dbReference>
<dbReference type="EMBL" id="JADJNC010000067">
    <property type="protein sequence ID" value="MBK7425416.1"/>
    <property type="molecule type" value="Genomic_DNA"/>
</dbReference>
<feature type="binding site" evidence="1">
    <location>
        <position position="71"/>
    </location>
    <ligand>
        <name>Zn(2+)</name>
        <dbReference type="ChEBI" id="CHEBI:29105"/>
    </ligand>
</feature>
<comment type="caution">
    <text evidence="3">The sequence shown here is derived from an EMBL/GenBank/DDBJ whole genome shotgun (WGS) entry which is preliminary data.</text>
</comment>
<dbReference type="AlphaFoldDB" id="A0A9D7I9H4"/>
<protein>
    <submittedName>
        <fullName evidence="3">Transcriptional repressor</fullName>
    </submittedName>
</protein>
<feature type="binding site" evidence="1">
    <location>
        <position position="110"/>
    </location>
    <ligand>
        <name>Zn(2+)</name>
        <dbReference type="ChEBI" id="CHEBI:29105"/>
    </ligand>
</feature>
<proteinExistence type="predicted"/>
<reference evidence="3" key="1">
    <citation type="submission" date="2020-10" db="EMBL/GenBank/DDBJ databases">
        <title>Connecting structure to function with the recovery of over 1000 high-quality activated sludge metagenome-assembled genomes encoding full-length rRNA genes using long-read sequencing.</title>
        <authorList>
            <person name="Singleton C.M."/>
            <person name="Petriglieri F."/>
            <person name="Kristensen J.M."/>
            <person name="Kirkegaard R.H."/>
            <person name="Michaelsen T.Y."/>
            <person name="Andersen M.H."/>
            <person name="Karst S.M."/>
            <person name="Dueholm M.S."/>
            <person name="Nielsen P.H."/>
            <person name="Albertsen M."/>
        </authorList>
    </citation>
    <scope>NUCLEOTIDE SEQUENCE</scope>
    <source>
        <strain evidence="3">EsbW_18-Q3-R4-48_MAXAC.044</strain>
    </source>
</reference>
<evidence type="ECO:0000256" key="1">
    <source>
        <dbReference type="PIRSR" id="PIRSR602481-1"/>
    </source>
</evidence>
<dbReference type="Proteomes" id="UP000886602">
    <property type="component" value="Unassembled WGS sequence"/>
</dbReference>
<comment type="cofactor">
    <cofactor evidence="1">
        <name>Zn(2+)</name>
        <dbReference type="ChEBI" id="CHEBI:29105"/>
    </cofactor>
    <text evidence="1">Binds 1 zinc ion per subunit.</text>
</comment>
<keyword evidence="1" id="KW-0862">Zinc</keyword>
<comment type="cofactor">
    <cofactor evidence="2">
        <name>Mn(2+)</name>
        <dbReference type="ChEBI" id="CHEBI:29035"/>
    </cofactor>
    <cofactor evidence="2">
        <name>Fe(2+)</name>
        <dbReference type="ChEBI" id="CHEBI:29033"/>
    </cofactor>
    <text evidence="2">Binds 1 Mn(2+) or Fe(2+) ion per subunit.</text>
</comment>
<feature type="binding site" evidence="1">
    <location>
        <position position="107"/>
    </location>
    <ligand>
        <name>Zn(2+)</name>
        <dbReference type="ChEBI" id="CHEBI:29105"/>
    </ligand>
</feature>
<dbReference type="Gene3D" id="1.10.10.10">
    <property type="entry name" value="Winged helix-like DNA-binding domain superfamily/Winged helix DNA-binding domain"/>
    <property type="match status" value="1"/>
</dbReference>
<keyword evidence="1" id="KW-0479">Metal-binding</keyword>
<evidence type="ECO:0000313" key="3">
    <source>
        <dbReference type="EMBL" id="MBK7425416.1"/>
    </source>
</evidence>
<dbReference type="Pfam" id="PF01475">
    <property type="entry name" value="FUR"/>
    <property type="match status" value="1"/>
</dbReference>
<keyword evidence="2" id="KW-0408">Iron</keyword>
<gene>
    <name evidence="3" type="ORF">IPJ48_21320</name>
</gene>
<dbReference type="InterPro" id="IPR036390">
    <property type="entry name" value="WH_DNA-bd_sf"/>
</dbReference>
<accession>A0A9D7I9H4</accession>
<evidence type="ECO:0000313" key="4">
    <source>
        <dbReference type="Proteomes" id="UP000886602"/>
    </source>
</evidence>
<organism evidence="3 4">
    <name type="scientific">Candidatus Propionivibrio dominans</name>
    <dbReference type="NCBI Taxonomy" id="2954373"/>
    <lineage>
        <taxon>Bacteria</taxon>
        <taxon>Pseudomonadati</taxon>
        <taxon>Pseudomonadota</taxon>
        <taxon>Betaproteobacteria</taxon>
        <taxon>Rhodocyclales</taxon>
        <taxon>Rhodocyclaceae</taxon>
        <taxon>Propionivibrio</taxon>
    </lineage>
</organism>
<dbReference type="SUPFAM" id="SSF46785">
    <property type="entry name" value="Winged helix' DNA-binding domain"/>
    <property type="match status" value="1"/>
</dbReference>
<name>A0A9D7I9H4_9RHOO</name>
<dbReference type="InterPro" id="IPR036388">
    <property type="entry name" value="WH-like_DNA-bd_sf"/>
</dbReference>
<evidence type="ECO:0000256" key="2">
    <source>
        <dbReference type="PIRSR" id="PIRSR602481-2"/>
    </source>
</evidence>